<dbReference type="AlphaFoldDB" id="H6NSX5"/>
<dbReference type="EMBL" id="CP003235">
    <property type="protein sequence ID" value="AFC27516.1"/>
    <property type="molecule type" value="Genomic_DNA"/>
</dbReference>
<dbReference type="PANTHER" id="PTHR43861:SF3">
    <property type="entry name" value="PUTATIVE (AFU_ORTHOLOGUE AFUA_2G14390)-RELATED"/>
    <property type="match status" value="1"/>
</dbReference>
<accession>H6NSX5</accession>
<dbReference type="GO" id="GO:0016740">
    <property type="term" value="F:transferase activity"/>
    <property type="evidence" value="ECO:0007669"/>
    <property type="project" value="UniProtKB-KW"/>
</dbReference>
<gene>
    <name evidence="3" type="ORF">PM3016_549</name>
</gene>
<evidence type="ECO:0000313" key="4">
    <source>
        <dbReference type="Proteomes" id="UP000007523"/>
    </source>
</evidence>
<organism evidence="3 4">
    <name type="scientific">Paenibacillus mucilaginosus 3016</name>
    <dbReference type="NCBI Taxonomy" id="1116391"/>
    <lineage>
        <taxon>Bacteria</taxon>
        <taxon>Bacillati</taxon>
        <taxon>Bacillota</taxon>
        <taxon>Bacilli</taxon>
        <taxon>Bacillales</taxon>
        <taxon>Paenibacillaceae</taxon>
        <taxon>Paenibacillus</taxon>
    </lineage>
</organism>
<dbReference type="Proteomes" id="UP000007523">
    <property type="component" value="Chromosome"/>
</dbReference>
<dbReference type="Pfam" id="PF13489">
    <property type="entry name" value="Methyltransf_23"/>
    <property type="match status" value="1"/>
</dbReference>
<dbReference type="PANTHER" id="PTHR43861">
    <property type="entry name" value="TRANS-ACONITATE 2-METHYLTRANSFERASE-RELATED"/>
    <property type="match status" value="1"/>
</dbReference>
<dbReference type="HOGENOM" id="CLU_569706_0_0_9"/>
<feature type="coiled-coil region" evidence="2">
    <location>
        <begin position="389"/>
        <end position="479"/>
    </location>
</feature>
<dbReference type="SUPFAM" id="SSF53335">
    <property type="entry name" value="S-adenosyl-L-methionine-dependent methyltransferases"/>
    <property type="match status" value="1"/>
</dbReference>
<reference evidence="3 4" key="1">
    <citation type="journal article" date="2012" name="J. Bacteriol.">
        <title>Complete Genome Sequence of Paenibacillus mucilaginosus 3016, a Bacterium Functional as Microbial Fertilizer.</title>
        <authorList>
            <person name="Ma M."/>
            <person name="Wang Z."/>
            <person name="Li L."/>
            <person name="Jiang X."/>
            <person name="Guan D."/>
            <person name="Cao F."/>
            <person name="Chen H."/>
            <person name="Wang X."/>
            <person name="Shen D."/>
            <person name="Du B."/>
            <person name="Li J."/>
        </authorList>
    </citation>
    <scope>NUCLEOTIDE SEQUENCE [LARGE SCALE GENOMIC DNA]</scope>
    <source>
        <strain evidence="3 4">3016</strain>
    </source>
</reference>
<evidence type="ECO:0000256" key="2">
    <source>
        <dbReference type="SAM" id="Coils"/>
    </source>
</evidence>
<dbReference type="RefSeq" id="WP_014368368.1">
    <property type="nucleotide sequence ID" value="NC_016935.1"/>
</dbReference>
<protein>
    <submittedName>
        <fullName evidence="3">Glycosyl transferase, group 2 family protein</fullName>
    </submittedName>
</protein>
<sequence length="497" mass="57794">MKYDFELELHEVNSLSLISKKIKPGSYVLEFGPATGRLTRYLKQHLECRIDIVEIDKESADLAIPYVNDAVIGNIEDYEWYQKFISRCYDHIIFADVLEHLIDPVKALKKAASLLNENGTILISVPNIAHNSVIIDLLNNKFRYKDIGLLDETHVKFFTYENLLNTIEQTGLRVLHEQAVYKKVEETEFDNFYDQVPTPVGKFLKNRPYSEVYQFVFELGNKTHEAVQTLKNIKDHFNCYISQLYVDVGQGFTEGQCAIKEIRPNIKELVFSVDSFNGIKQFRFDPINTNAIIRINKIAVMDINERFYEVSDFVTNAAYQLRDIFVFATEDPQVYFTAPLENDISKIIIKIDILELEYENNIFWLTLLNDIKTEELKLASEAVFLKSNVEDLKREKIALTTDLQDKDREIEGLVSRLHELEREKKEALSKIEAAEKNIESLRIELDHYNESLVKLNKENVKVKEQNADLNVRLDELMNSKGWKAVQKLRKIKSSFLK</sequence>
<keyword evidence="4" id="KW-1185">Reference proteome</keyword>
<keyword evidence="2" id="KW-0175">Coiled coil</keyword>
<evidence type="ECO:0000256" key="1">
    <source>
        <dbReference type="ARBA" id="ARBA00022679"/>
    </source>
</evidence>
<name>H6NSX5_9BACL</name>
<dbReference type="KEGG" id="pmq:PM3016_549"/>
<dbReference type="InterPro" id="IPR029063">
    <property type="entry name" value="SAM-dependent_MTases_sf"/>
</dbReference>
<proteinExistence type="predicted"/>
<dbReference type="Gene3D" id="3.40.50.150">
    <property type="entry name" value="Vaccinia Virus protein VP39"/>
    <property type="match status" value="1"/>
</dbReference>
<keyword evidence="1 3" id="KW-0808">Transferase</keyword>
<dbReference type="STRING" id="1116391.PM3016_549"/>
<evidence type="ECO:0000313" key="3">
    <source>
        <dbReference type="EMBL" id="AFC27516.1"/>
    </source>
</evidence>
<dbReference type="CDD" id="cd02440">
    <property type="entry name" value="AdoMet_MTases"/>
    <property type="match status" value="1"/>
</dbReference>